<evidence type="ECO:0000313" key="3">
    <source>
        <dbReference type="EMBL" id="TXB97684.1"/>
    </source>
</evidence>
<feature type="compositionally biased region" description="Polar residues" evidence="2">
    <location>
        <begin position="241"/>
        <end position="254"/>
    </location>
</feature>
<feature type="coiled-coil region" evidence="1">
    <location>
        <begin position="213"/>
        <end position="240"/>
    </location>
</feature>
<feature type="coiled-coil region" evidence="1">
    <location>
        <begin position="9"/>
        <end position="43"/>
    </location>
</feature>
<sequence length="391" mass="43581">MRFQVQNQLDELAVQLANVSQDRDEAQSRANDLEQRLNSALEVQATRQASENSEATSTLPDVRPTANPEEFTPENFIWVKQQWDRVAKENLKMDNSLYIAGVEKHRLEAENIRLSRVIENYQKRKMGHGRSMNDAAQQTENESPRIATVATQTDFMDQISLQNTANKPIEPEHQAVPPQQPRIVMTDAAIQAVEQHDENILLDELPDQTIKDSGALEVTIQELTGDKERLEKQLEVCIKQNASGRDSSTQTEGTRASRTDHENRLADKSENNVNRQENTERRSALEQPQNEDSPPEEPESQVSDANPEEAQIRSTDPGVEVQGADVEMGGITTGQDSPAPQDIAMENDAPAMPATPPARLETEIQERTATMLDADETADDLNAKDDESRGG</sequence>
<feature type="region of interest" description="Disordered" evidence="2">
    <location>
        <begin position="45"/>
        <end position="68"/>
    </location>
</feature>
<evidence type="ECO:0000313" key="4">
    <source>
        <dbReference type="Proteomes" id="UP000321331"/>
    </source>
</evidence>
<feature type="compositionally biased region" description="Basic and acidic residues" evidence="2">
    <location>
        <begin position="255"/>
        <end position="270"/>
    </location>
</feature>
<organism evidence="3 4">
    <name type="scientific">Fusarium oxysporum f. sp. cubense</name>
    <dbReference type="NCBI Taxonomy" id="61366"/>
    <lineage>
        <taxon>Eukaryota</taxon>
        <taxon>Fungi</taxon>
        <taxon>Dikarya</taxon>
        <taxon>Ascomycota</taxon>
        <taxon>Pezizomycotina</taxon>
        <taxon>Sordariomycetes</taxon>
        <taxon>Hypocreomycetidae</taxon>
        <taxon>Hypocreales</taxon>
        <taxon>Nectriaceae</taxon>
        <taxon>Fusarium</taxon>
        <taxon>Fusarium oxysporum species complex</taxon>
    </lineage>
</organism>
<gene>
    <name evidence="3" type="ORF">FocTR4_00011779</name>
</gene>
<name>A0A5C6SG07_FUSOC</name>
<comment type="caution">
    <text evidence="3">The sequence shown here is derived from an EMBL/GenBank/DDBJ whole genome shotgun (WGS) entry which is preliminary data.</text>
</comment>
<keyword evidence="1" id="KW-0175">Coiled coil</keyword>
<feature type="compositionally biased region" description="Polar residues" evidence="2">
    <location>
        <begin position="45"/>
        <end position="59"/>
    </location>
</feature>
<accession>A0A5C6SG07</accession>
<dbReference type="Proteomes" id="UP000321331">
    <property type="component" value="Unassembled WGS sequence"/>
</dbReference>
<feature type="region of interest" description="Disordered" evidence="2">
    <location>
        <begin position="241"/>
        <end position="356"/>
    </location>
</feature>
<reference evidence="3 4" key="1">
    <citation type="submission" date="2019-07" db="EMBL/GenBank/DDBJ databases">
        <title>The First High-Quality Draft Genome Sequence of the Causal Agent of the Current Panama Disease Epidemic.</title>
        <authorList>
            <person name="Warmington R.J."/>
            <person name="Kay W."/>
            <person name="Jeffries A."/>
            <person name="Bebber D."/>
            <person name="Moore K."/>
            <person name="Studholme D.J."/>
        </authorList>
    </citation>
    <scope>NUCLEOTIDE SEQUENCE [LARGE SCALE GENOMIC DNA]</scope>
    <source>
        <strain evidence="3 4">TR4</strain>
    </source>
</reference>
<dbReference type="AlphaFoldDB" id="A0A5C6SG07"/>
<proteinExistence type="predicted"/>
<evidence type="ECO:0000256" key="1">
    <source>
        <dbReference type="SAM" id="Coils"/>
    </source>
</evidence>
<evidence type="ECO:0000256" key="2">
    <source>
        <dbReference type="SAM" id="MobiDB-lite"/>
    </source>
</evidence>
<dbReference type="EMBL" id="VMNF01000014">
    <property type="protein sequence ID" value="TXB97684.1"/>
    <property type="molecule type" value="Genomic_DNA"/>
</dbReference>
<feature type="compositionally biased region" description="Basic and acidic residues" evidence="2">
    <location>
        <begin position="381"/>
        <end position="391"/>
    </location>
</feature>
<feature type="region of interest" description="Disordered" evidence="2">
    <location>
        <begin position="370"/>
        <end position="391"/>
    </location>
</feature>
<protein>
    <submittedName>
        <fullName evidence="3">Uncharacterized protein</fullName>
    </submittedName>
</protein>